<protein>
    <submittedName>
        <fullName evidence="1">Uncharacterized protein</fullName>
    </submittedName>
</protein>
<sequence>MSKSSSRFLFFNFVKSASIFNIFFHGAHPESLTSSGLAPVLIRRWVLSNVRCLYNILCKV</sequence>
<keyword evidence="2" id="KW-1185">Reference proteome</keyword>
<name>A0A9P0E328_NEZVI</name>
<proteinExistence type="predicted"/>
<evidence type="ECO:0000313" key="1">
    <source>
        <dbReference type="EMBL" id="CAH1389140.1"/>
    </source>
</evidence>
<accession>A0A9P0E328</accession>
<dbReference type="AlphaFoldDB" id="A0A9P0E328"/>
<organism evidence="1 2">
    <name type="scientific">Nezara viridula</name>
    <name type="common">Southern green stink bug</name>
    <name type="synonym">Cimex viridulus</name>
    <dbReference type="NCBI Taxonomy" id="85310"/>
    <lineage>
        <taxon>Eukaryota</taxon>
        <taxon>Metazoa</taxon>
        <taxon>Ecdysozoa</taxon>
        <taxon>Arthropoda</taxon>
        <taxon>Hexapoda</taxon>
        <taxon>Insecta</taxon>
        <taxon>Pterygota</taxon>
        <taxon>Neoptera</taxon>
        <taxon>Paraneoptera</taxon>
        <taxon>Hemiptera</taxon>
        <taxon>Heteroptera</taxon>
        <taxon>Panheteroptera</taxon>
        <taxon>Pentatomomorpha</taxon>
        <taxon>Pentatomoidea</taxon>
        <taxon>Pentatomidae</taxon>
        <taxon>Pentatominae</taxon>
        <taxon>Nezara</taxon>
    </lineage>
</organism>
<gene>
    <name evidence="1" type="ORF">NEZAVI_LOCUS595</name>
</gene>
<reference evidence="1" key="1">
    <citation type="submission" date="2022-01" db="EMBL/GenBank/DDBJ databases">
        <authorList>
            <person name="King R."/>
        </authorList>
    </citation>
    <scope>NUCLEOTIDE SEQUENCE</scope>
</reference>
<dbReference type="EMBL" id="OV725077">
    <property type="protein sequence ID" value="CAH1389140.1"/>
    <property type="molecule type" value="Genomic_DNA"/>
</dbReference>
<dbReference type="Proteomes" id="UP001152798">
    <property type="component" value="Chromosome 1"/>
</dbReference>
<evidence type="ECO:0000313" key="2">
    <source>
        <dbReference type="Proteomes" id="UP001152798"/>
    </source>
</evidence>